<dbReference type="Proteomes" id="UP000249799">
    <property type="component" value="Chromosome"/>
</dbReference>
<evidence type="ECO:0000256" key="2">
    <source>
        <dbReference type="ARBA" id="ARBA00001946"/>
    </source>
</evidence>
<evidence type="ECO:0000256" key="9">
    <source>
        <dbReference type="ARBA" id="ARBA00022801"/>
    </source>
</evidence>
<feature type="compositionally biased region" description="Low complexity" evidence="11">
    <location>
        <begin position="72"/>
        <end position="87"/>
    </location>
</feature>
<dbReference type="InterPro" id="IPR012337">
    <property type="entry name" value="RNaseH-like_sf"/>
</dbReference>
<keyword evidence="6" id="KW-0540">Nuclease</keyword>
<sequence>MAARFQMAWQRRFFKGKKVYALVDEAGELVVKNGRVPMKYSDSEGAKEYAASPRNLSGPVDSAGNVAEKKSASAPRKSSSKASAARAKTPRAQMLPGTNSAAIPIQLGPTARVSTEVPAELRGYKPVEDGIIEVYTDGACSGNPGPCGYGLLIRQGSDYREVSEYLGKGTNNIAELMAIGVTLTMIEDKSAKVRIYTDSTYSIGVLTKNWKAKANTELIMGIRALVSEFEDLTLIKVKGHAGHPLNERADTLATSSLNHR</sequence>
<comment type="cofactor">
    <cofactor evidence="2">
        <name>Mg(2+)</name>
        <dbReference type="ChEBI" id="CHEBI:18420"/>
    </cofactor>
</comment>
<evidence type="ECO:0000256" key="8">
    <source>
        <dbReference type="ARBA" id="ARBA00022759"/>
    </source>
</evidence>
<dbReference type="PROSITE" id="PS50879">
    <property type="entry name" value="RNASE_H_1"/>
    <property type="match status" value="1"/>
</dbReference>
<keyword evidence="10" id="KW-0460">Magnesium</keyword>
<evidence type="ECO:0000256" key="5">
    <source>
        <dbReference type="ARBA" id="ARBA00012180"/>
    </source>
</evidence>
<reference evidence="13 14" key="1">
    <citation type="submission" date="2018-06" db="EMBL/GenBank/DDBJ databases">
        <title>Lujinxingia sediminis gen. nov. sp. nov., a new facultative anaerobic member of the class Deltaproteobacteria, and proposal of Lujinxingaceae fam. nov.</title>
        <authorList>
            <person name="Guo L.-Y."/>
            <person name="Li C.-M."/>
            <person name="Wang S."/>
            <person name="Du Z.-J."/>
        </authorList>
    </citation>
    <scope>NUCLEOTIDE SEQUENCE [LARGE SCALE GENOMIC DNA]</scope>
    <source>
        <strain evidence="13 14">FA350</strain>
    </source>
</reference>
<dbReference type="InterPro" id="IPR050092">
    <property type="entry name" value="RNase_H"/>
</dbReference>
<feature type="region of interest" description="Disordered" evidence="11">
    <location>
        <begin position="43"/>
        <end position="93"/>
    </location>
</feature>
<dbReference type="GO" id="GO:0003676">
    <property type="term" value="F:nucleic acid binding"/>
    <property type="evidence" value="ECO:0007669"/>
    <property type="project" value="InterPro"/>
</dbReference>
<proteinExistence type="inferred from homology"/>
<dbReference type="OrthoDB" id="7845843at2"/>
<dbReference type="GO" id="GO:0004523">
    <property type="term" value="F:RNA-DNA hybrid ribonuclease activity"/>
    <property type="evidence" value="ECO:0007669"/>
    <property type="project" value="UniProtKB-EC"/>
</dbReference>
<keyword evidence="9" id="KW-0378">Hydrolase</keyword>
<dbReference type="InterPro" id="IPR022892">
    <property type="entry name" value="RNaseHI"/>
</dbReference>
<accession>A0A2Z4FKN6</accession>
<dbReference type="AlphaFoldDB" id="A0A2Z4FKN6"/>
<evidence type="ECO:0000256" key="11">
    <source>
        <dbReference type="SAM" id="MobiDB-lite"/>
    </source>
</evidence>
<comment type="subunit">
    <text evidence="4">Monomer.</text>
</comment>
<comment type="catalytic activity">
    <reaction evidence="1">
        <text>Endonucleolytic cleavage to 5'-phosphomonoester.</text>
        <dbReference type="EC" id="3.1.26.4"/>
    </reaction>
</comment>
<dbReference type="Pfam" id="PF00075">
    <property type="entry name" value="RNase_H"/>
    <property type="match status" value="1"/>
</dbReference>
<dbReference type="CDD" id="cd09278">
    <property type="entry name" value="RNase_HI_prokaryote_like"/>
    <property type="match status" value="1"/>
</dbReference>
<evidence type="ECO:0000256" key="10">
    <source>
        <dbReference type="ARBA" id="ARBA00022842"/>
    </source>
</evidence>
<organism evidence="13 14">
    <name type="scientific">Bradymonas sediminis</name>
    <dbReference type="NCBI Taxonomy" id="1548548"/>
    <lineage>
        <taxon>Bacteria</taxon>
        <taxon>Deltaproteobacteria</taxon>
        <taxon>Bradymonadales</taxon>
        <taxon>Bradymonadaceae</taxon>
        <taxon>Bradymonas</taxon>
    </lineage>
</organism>
<dbReference type="EC" id="3.1.26.4" evidence="5"/>
<comment type="similarity">
    <text evidence="3">Belongs to the RNase H family.</text>
</comment>
<keyword evidence="7" id="KW-0479">Metal-binding</keyword>
<dbReference type="KEGG" id="bsed:DN745_08595"/>
<gene>
    <name evidence="13" type="ORF">DN745_08595</name>
</gene>
<evidence type="ECO:0000256" key="1">
    <source>
        <dbReference type="ARBA" id="ARBA00000077"/>
    </source>
</evidence>
<dbReference type="SUPFAM" id="SSF53098">
    <property type="entry name" value="Ribonuclease H-like"/>
    <property type="match status" value="1"/>
</dbReference>
<dbReference type="PANTHER" id="PTHR10642">
    <property type="entry name" value="RIBONUCLEASE H1"/>
    <property type="match status" value="1"/>
</dbReference>
<keyword evidence="14" id="KW-1185">Reference proteome</keyword>
<dbReference type="Gene3D" id="3.30.420.10">
    <property type="entry name" value="Ribonuclease H-like superfamily/Ribonuclease H"/>
    <property type="match status" value="1"/>
</dbReference>
<dbReference type="EMBL" id="CP030032">
    <property type="protein sequence ID" value="AWV89390.1"/>
    <property type="molecule type" value="Genomic_DNA"/>
</dbReference>
<dbReference type="GO" id="GO:0043137">
    <property type="term" value="P:DNA replication, removal of RNA primer"/>
    <property type="evidence" value="ECO:0007669"/>
    <property type="project" value="TreeGrafter"/>
</dbReference>
<feature type="domain" description="RNase H type-1" evidence="12">
    <location>
        <begin position="128"/>
        <end position="258"/>
    </location>
</feature>
<dbReference type="PANTHER" id="PTHR10642:SF26">
    <property type="entry name" value="RIBONUCLEASE H1"/>
    <property type="match status" value="1"/>
</dbReference>
<evidence type="ECO:0000256" key="4">
    <source>
        <dbReference type="ARBA" id="ARBA00011245"/>
    </source>
</evidence>
<evidence type="ECO:0000256" key="7">
    <source>
        <dbReference type="ARBA" id="ARBA00022723"/>
    </source>
</evidence>
<evidence type="ECO:0000256" key="6">
    <source>
        <dbReference type="ARBA" id="ARBA00022722"/>
    </source>
</evidence>
<dbReference type="GO" id="GO:0046872">
    <property type="term" value="F:metal ion binding"/>
    <property type="evidence" value="ECO:0007669"/>
    <property type="project" value="UniProtKB-KW"/>
</dbReference>
<evidence type="ECO:0000256" key="3">
    <source>
        <dbReference type="ARBA" id="ARBA00005300"/>
    </source>
</evidence>
<protein>
    <recommendedName>
        <fullName evidence="5">ribonuclease H</fullName>
        <ecNumber evidence="5">3.1.26.4</ecNumber>
    </recommendedName>
</protein>
<evidence type="ECO:0000313" key="13">
    <source>
        <dbReference type="EMBL" id="AWV89390.1"/>
    </source>
</evidence>
<name>A0A2Z4FKN6_9DELT</name>
<keyword evidence="8" id="KW-0255">Endonuclease</keyword>
<evidence type="ECO:0000259" key="12">
    <source>
        <dbReference type="PROSITE" id="PS50879"/>
    </source>
</evidence>
<evidence type="ECO:0000313" key="14">
    <source>
        <dbReference type="Proteomes" id="UP000249799"/>
    </source>
</evidence>
<dbReference type="InterPro" id="IPR036397">
    <property type="entry name" value="RNaseH_sf"/>
</dbReference>
<dbReference type="InterPro" id="IPR002156">
    <property type="entry name" value="RNaseH_domain"/>
</dbReference>